<evidence type="ECO:0000256" key="4">
    <source>
        <dbReference type="ARBA" id="ARBA00022692"/>
    </source>
</evidence>
<evidence type="ECO:0000256" key="5">
    <source>
        <dbReference type="ARBA" id="ARBA00022989"/>
    </source>
</evidence>
<dbReference type="Pfam" id="PF07681">
    <property type="entry name" value="DoxX"/>
    <property type="match status" value="1"/>
</dbReference>
<accession>A0A8J3AX81</accession>
<feature type="transmembrane region" description="Helical" evidence="7">
    <location>
        <begin position="6"/>
        <end position="29"/>
    </location>
</feature>
<keyword evidence="6 7" id="KW-0472">Membrane</keyword>
<dbReference type="Proteomes" id="UP000626244">
    <property type="component" value="Unassembled WGS sequence"/>
</dbReference>
<evidence type="ECO:0000256" key="3">
    <source>
        <dbReference type="ARBA" id="ARBA00022475"/>
    </source>
</evidence>
<name>A0A8J3AX81_9BACI</name>
<evidence type="ECO:0000313" key="8">
    <source>
        <dbReference type="EMBL" id="GGI18296.1"/>
    </source>
</evidence>
<dbReference type="PANTHER" id="PTHR33452:SF10">
    <property type="entry name" value="OXIDOREDUCTASE MHQP-RELATED"/>
    <property type="match status" value="1"/>
</dbReference>
<evidence type="ECO:0000256" key="2">
    <source>
        <dbReference type="ARBA" id="ARBA00006679"/>
    </source>
</evidence>
<dbReference type="InterPro" id="IPR032808">
    <property type="entry name" value="DoxX"/>
</dbReference>
<keyword evidence="4 7" id="KW-0812">Transmembrane</keyword>
<dbReference type="PANTHER" id="PTHR33452">
    <property type="entry name" value="OXIDOREDUCTASE CATD-RELATED"/>
    <property type="match status" value="1"/>
</dbReference>
<sequence>MLDEGLLVIRLFLGIILAGHGVQKLFGWFGGYGIKGTGQWLESIGVKPGGFFAFLSGAAELIGGLLVAAGLYTTVGAWLIILVMLVAILKVHLKNGFWITSNGIEYNLLIIATSVGLLLTGPGSLTLF</sequence>
<proteinExistence type="inferred from homology"/>
<gene>
    <name evidence="8" type="ORF">GCM10007380_42210</name>
</gene>
<evidence type="ECO:0000256" key="1">
    <source>
        <dbReference type="ARBA" id="ARBA00004651"/>
    </source>
</evidence>
<reference evidence="9" key="1">
    <citation type="journal article" date="2019" name="Int. J. Syst. Evol. Microbiol.">
        <title>The Global Catalogue of Microorganisms (GCM) 10K type strain sequencing project: providing services to taxonomists for standard genome sequencing and annotation.</title>
        <authorList>
            <consortium name="The Broad Institute Genomics Platform"/>
            <consortium name="The Broad Institute Genome Sequencing Center for Infectious Disease"/>
            <person name="Wu L."/>
            <person name="Ma J."/>
        </authorList>
    </citation>
    <scope>NUCLEOTIDE SEQUENCE [LARGE SCALE GENOMIC DNA]</scope>
    <source>
        <strain evidence="9">CGMCC 1.14993</strain>
    </source>
</reference>
<feature type="transmembrane region" description="Helical" evidence="7">
    <location>
        <begin position="105"/>
        <end position="125"/>
    </location>
</feature>
<keyword evidence="9" id="KW-1185">Reference proteome</keyword>
<evidence type="ECO:0000313" key="9">
    <source>
        <dbReference type="Proteomes" id="UP000626244"/>
    </source>
</evidence>
<dbReference type="OrthoDB" id="346004at2"/>
<dbReference type="RefSeq" id="WP_088003949.1">
    <property type="nucleotide sequence ID" value="NZ_BMHB01000006.1"/>
</dbReference>
<comment type="similarity">
    <text evidence="2">Belongs to the DoxX family.</text>
</comment>
<keyword evidence="3" id="KW-1003">Cell membrane</keyword>
<comment type="subcellular location">
    <subcellularLocation>
        <location evidence="1">Cell membrane</location>
        <topology evidence="1">Multi-pass membrane protein</topology>
    </subcellularLocation>
</comment>
<evidence type="ECO:0000256" key="7">
    <source>
        <dbReference type="SAM" id="Phobius"/>
    </source>
</evidence>
<dbReference type="AlphaFoldDB" id="A0A8J3AX81"/>
<dbReference type="EMBL" id="BMHB01000006">
    <property type="protein sequence ID" value="GGI18296.1"/>
    <property type="molecule type" value="Genomic_DNA"/>
</dbReference>
<comment type="caution">
    <text evidence="8">The sequence shown here is derived from an EMBL/GenBank/DDBJ whole genome shotgun (WGS) entry which is preliminary data.</text>
</comment>
<protein>
    <submittedName>
        <fullName evidence="8">Oxidoreductase</fullName>
    </submittedName>
</protein>
<dbReference type="GO" id="GO:0005886">
    <property type="term" value="C:plasma membrane"/>
    <property type="evidence" value="ECO:0007669"/>
    <property type="project" value="UniProtKB-SubCell"/>
</dbReference>
<dbReference type="InterPro" id="IPR051907">
    <property type="entry name" value="DoxX-like_oxidoreductase"/>
</dbReference>
<evidence type="ECO:0000256" key="6">
    <source>
        <dbReference type="ARBA" id="ARBA00023136"/>
    </source>
</evidence>
<organism evidence="8 9">
    <name type="scientific">Gottfriedia solisilvae</name>
    <dbReference type="NCBI Taxonomy" id="1516104"/>
    <lineage>
        <taxon>Bacteria</taxon>
        <taxon>Bacillati</taxon>
        <taxon>Bacillota</taxon>
        <taxon>Bacilli</taxon>
        <taxon>Bacillales</taxon>
        <taxon>Bacillaceae</taxon>
        <taxon>Gottfriedia</taxon>
    </lineage>
</organism>
<keyword evidence="5 7" id="KW-1133">Transmembrane helix</keyword>